<evidence type="ECO:0000313" key="2">
    <source>
        <dbReference type="Proteomes" id="UP001164539"/>
    </source>
</evidence>
<keyword evidence="2" id="KW-1185">Reference proteome</keyword>
<sequence>MKLEVEIISTETIKPSSPTPHHLRHYQLSFLDQISPPVYNPLILFYPSDQINNNITEFSNVENHYDHLKQSLSEVLTCFYPLAGRIKDNVFIDCNDQGIPFKKARVKSQLSDHLQNPVPGEHNKLLPLPLDDAGELPVGIQFNIFNCGGIAISVLISHKVGDALSFFTFVKSWAAIARGERDTVRVEFVSAVLFPPKNISGFKPNTGITKENIAIKRFVFSAQKIEEIRAKYTDTKSLENQKRPSRVEALSAFMWSRFVAATKGSESGPDHKFHAVVHAVNLRPRIEPPLPDYSFGNLYRIAMTIPSMETDHEECYDLISQMRESLSKVNKEYVKKLQDGNEHLDFIKERAERFLTGEMVSLNFTSLCRFPLYEADFSWGKPVWVGSARLTFKNLVTFMDTVSGDGIEAWINLRDEDMAKFEIDEELLAFVD</sequence>
<evidence type="ECO:0000313" key="1">
    <source>
        <dbReference type="EMBL" id="KAJ4710926.1"/>
    </source>
</evidence>
<reference evidence="1 2" key="1">
    <citation type="journal article" date="2023" name="Science">
        <title>Complex scaffold remodeling in plant triterpene biosynthesis.</title>
        <authorList>
            <person name="De La Pena R."/>
            <person name="Hodgson H."/>
            <person name="Liu J.C."/>
            <person name="Stephenson M.J."/>
            <person name="Martin A.C."/>
            <person name="Owen C."/>
            <person name="Harkess A."/>
            <person name="Leebens-Mack J."/>
            <person name="Jimenez L.E."/>
            <person name="Osbourn A."/>
            <person name="Sattely E.S."/>
        </authorList>
    </citation>
    <scope>NUCLEOTIDE SEQUENCE [LARGE SCALE GENOMIC DNA]</scope>
    <source>
        <strain evidence="2">cv. JPN11</strain>
        <tissue evidence="1">Leaf</tissue>
    </source>
</reference>
<accession>A0ACC1XIG4</accession>
<organism evidence="1 2">
    <name type="scientific">Melia azedarach</name>
    <name type="common">Chinaberry tree</name>
    <dbReference type="NCBI Taxonomy" id="155640"/>
    <lineage>
        <taxon>Eukaryota</taxon>
        <taxon>Viridiplantae</taxon>
        <taxon>Streptophyta</taxon>
        <taxon>Embryophyta</taxon>
        <taxon>Tracheophyta</taxon>
        <taxon>Spermatophyta</taxon>
        <taxon>Magnoliopsida</taxon>
        <taxon>eudicotyledons</taxon>
        <taxon>Gunneridae</taxon>
        <taxon>Pentapetalae</taxon>
        <taxon>rosids</taxon>
        <taxon>malvids</taxon>
        <taxon>Sapindales</taxon>
        <taxon>Meliaceae</taxon>
        <taxon>Melia</taxon>
    </lineage>
</organism>
<gene>
    <name evidence="1" type="ORF">OWV82_017028</name>
</gene>
<comment type="caution">
    <text evidence="1">The sequence shown here is derived from an EMBL/GenBank/DDBJ whole genome shotgun (WGS) entry which is preliminary data.</text>
</comment>
<protein>
    <submittedName>
        <fullName evidence="1">Vinorine synthase-like</fullName>
    </submittedName>
</protein>
<dbReference type="Proteomes" id="UP001164539">
    <property type="component" value="Chromosome 9"/>
</dbReference>
<proteinExistence type="predicted"/>
<dbReference type="EMBL" id="CM051402">
    <property type="protein sequence ID" value="KAJ4710926.1"/>
    <property type="molecule type" value="Genomic_DNA"/>
</dbReference>
<name>A0ACC1XIG4_MELAZ</name>